<evidence type="ECO:0000256" key="2">
    <source>
        <dbReference type="ARBA" id="ARBA00004370"/>
    </source>
</evidence>
<dbReference type="PRINTS" id="PR00465">
    <property type="entry name" value="EP450IV"/>
</dbReference>
<proteinExistence type="inferred from homology"/>
<organism evidence="13 14">
    <name type="scientific">Umbelopsis vinacea</name>
    <dbReference type="NCBI Taxonomy" id="44442"/>
    <lineage>
        <taxon>Eukaryota</taxon>
        <taxon>Fungi</taxon>
        <taxon>Fungi incertae sedis</taxon>
        <taxon>Mucoromycota</taxon>
        <taxon>Mucoromycotina</taxon>
        <taxon>Umbelopsidomycetes</taxon>
        <taxon>Umbelopsidales</taxon>
        <taxon>Umbelopsidaceae</taxon>
        <taxon>Umbelopsis</taxon>
    </lineage>
</organism>
<evidence type="ECO:0000256" key="1">
    <source>
        <dbReference type="ARBA" id="ARBA00001971"/>
    </source>
</evidence>
<dbReference type="GO" id="GO:0005506">
    <property type="term" value="F:iron ion binding"/>
    <property type="evidence" value="ECO:0007669"/>
    <property type="project" value="InterPro"/>
</dbReference>
<dbReference type="InterPro" id="IPR036396">
    <property type="entry name" value="Cyt_P450_sf"/>
</dbReference>
<reference evidence="13" key="1">
    <citation type="submission" date="2020-12" db="EMBL/GenBank/DDBJ databases">
        <title>Metabolic potential, ecology and presence of endohyphal bacteria is reflected in genomic diversity of Mucoromycotina.</title>
        <authorList>
            <person name="Muszewska A."/>
            <person name="Okrasinska A."/>
            <person name="Steczkiewicz K."/>
            <person name="Drgas O."/>
            <person name="Orlowska M."/>
            <person name="Perlinska-Lenart U."/>
            <person name="Aleksandrzak-Piekarczyk T."/>
            <person name="Szatraj K."/>
            <person name="Zielenkiewicz U."/>
            <person name="Pilsyk S."/>
            <person name="Malc E."/>
            <person name="Mieczkowski P."/>
            <person name="Kruszewska J.S."/>
            <person name="Biernat P."/>
            <person name="Pawlowska J."/>
        </authorList>
    </citation>
    <scope>NUCLEOTIDE SEQUENCE</scope>
    <source>
        <strain evidence="13">WA0000051536</strain>
    </source>
</reference>
<keyword evidence="12" id="KW-0560">Oxidoreductase</keyword>
<dbReference type="OrthoDB" id="1844152at2759"/>
<dbReference type="GO" id="GO:0016705">
    <property type="term" value="F:oxidoreductase activity, acting on paired donors, with incorporation or reduction of molecular oxygen"/>
    <property type="evidence" value="ECO:0007669"/>
    <property type="project" value="InterPro"/>
</dbReference>
<dbReference type="InterPro" id="IPR001128">
    <property type="entry name" value="Cyt_P450"/>
</dbReference>
<evidence type="ECO:0000256" key="7">
    <source>
        <dbReference type="ARBA" id="ARBA00022989"/>
    </source>
</evidence>
<evidence type="ECO:0000256" key="6">
    <source>
        <dbReference type="ARBA" id="ARBA00022723"/>
    </source>
</evidence>
<dbReference type="PANTHER" id="PTHR46206">
    <property type="entry name" value="CYTOCHROME P450"/>
    <property type="match status" value="1"/>
</dbReference>
<protein>
    <recommendedName>
        <fullName evidence="15">Cytochrome P450</fullName>
    </recommendedName>
</protein>
<keyword evidence="9 12" id="KW-0503">Monooxygenase</keyword>
<name>A0A8H7PF56_9FUNG</name>
<gene>
    <name evidence="13" type="ORF">INT44_002555</name>
</gene>
<evidence type="ECO:0000256" key="9">
    <source>
        <dbReference type="ARBA" id="ARBA00023033"/>
    </source>
</evidence>
<keyword evidence="10" id="KW-0472">Membrane</keyword>
<dbReference type="GO" id="GO:0020037">
    <property type="term" value="F:heme binding"/>
    <property type="evidence" value="ECO:0007669"/>
    <property type="project" value="InterPro"/>
</dbReference>
<evidence type="ECO:0000313" key="13">
    <source>
        <dbReference type="EMBL" id="KAG2172540.1"/>
    </source>
</evidence>
<dbReference type="AlphaFoldDB" id="A0A8H7PF56"/>
<comment type="cofactor">
    <cofactor evidence="1 11">
        <name>heme</name>
        <dbReference type="ChEBI" id="CHEBI:30413"/>
    </cofactor>
</comment>
<evidence type="ECO:0000256" key="4">
    <source>
        <dbReference type="ARBA" id="ARBA00022617"/>
    </source>
</evidence>
<evidence type="ECO:0000256" key="8">
    <source>
        <dbReference type="ARBA" id="ARBA00023004"/>
    </source>
</evidence>
<dbReference type="SUPFAM" id="SSF48264">
    <property type="entry name" value="Cytochrome P450"/>
    <property type="match status" value="1"/>
</dbReference>
<evidence type="ECO:0000256" key="11">
    <source>
        <dbReference type="PIRSR" id="PIRSR602403-1"/>
    </source>
</evidence>
<comment type="similarity">
    <text evidence="3 12">Belongs to the cytochrome P450 family.</text>
</comment>
<keyword evidence="6 11" id="KW-0479">Metal-binding</keyword>
<evidence type="ECO:0000256" key="3">
    <source>
        <dbReference type="ARBA" id="ARBA00010617"/>
    </source>
</evidence>
<keyword evidence="14" id="KW-1185">Reference proteome</keyword>
<dbReference type="CDD" id="cd11041">
    <property type="entry name" value="CYP503A1-like"/>
    <property type="match status" value="1"/>
</dbReference>
<evidence type="ECO:0000313" key="14">
    <source>
        <dbReference type="Proteomes" id="UP000612746"/>
    </source>
</evidence>
<sequence length="541" mass="61438">MKKIRITLVSTVVLSHSVIKIPMGFSTLISKSIDLLNQHAPRVIELYNRATPTDMVVVGAATLLTLYNISSMINKSKYSHLNLPRKVAYSLPLLGHTMYVAVNANKFLDWCVANYGDTFDLDILGKTVTVTGGKIAEQVMKEDGHVLSLEHGVLTETLHVNYVFNKETFFLGFTANPAIIKLLLAPSKMPKFTAKIVDSVNYGLTQIASDLPVNVENTPVFLQELVAFISVRILVGEEVAKNREVIDTFAQFTNDITRNIPLWQVLPEFLHKPMLPYLQSLNRHKVCMDTHVDPVVEKRRQMLRNGELEHGSKCDYLQELIEFQYPDGRTFTNKEITDGVLLIAFASVHTTSMNLSFSLFWLLCRPDVYDQLRQEIDQVLARHDDKITDDALKEMVFLDRFLRQVLRLGVDKLATGKMAMEDYTFMNGYQVPKGRLVQSLSRRIMFDSYTVDSTLDEMDPFTETKRESTQTGRDNIAFGLGKHMCPGRFFAIHEIKIVLITLLKHYNVELRDKSKPVDPVVYALGMFATPNENPIIITARK</sequence>
<dbReference type="PROSITE" id="PS00086">
    <property type="entry name" value="CYTOCHROME_P450"/>
    <property type="match status" value="1"/>
</dbReference>
<evidence type="ECO:0000256" key="10">
    <source>
        <dbReference type="ARBA" id="ARBA00023136"/>
    </source>
</evidence>
<dbReference type="InterPro" id="IPR017972">
    <property type="entry name" value="Cyt_P450_CS"/>
</dbReference>
<keyword evidence="7" id="KW-1133">Transmembrane helix</keyword>
<dbReference type="InterPro" id="IPR002403">
    <property type="entry name" value="Cyt_P450_E_grp-IV"/>
</dbReference>
<dbReference type="PANTHER" id="PTHR46206:SF5">
    <property type="entry name" value="P450, PUTATIVE (EUROFUNG)-RELATED"/>
    <property type="match status" value="1"/>
</dbReference>
<dbReference type="Proteomes" id="UP000612746">
    <property type="component" value="Unassembled WGS sequence"/>
</dbReference>
<evidence type="ECO:0008006" key="15">
    <source>
        <dbReference type="Google" id="ProtNLM"/>
    </source>
</evidence>
<accession>A0A8H7PF56</accession>
<comment type="subcellular location">
    <subcellularLocation>
        <location evidence="2">Membrane</location>
    </subcellularLocation>
</comment>
<comment type="caution">
    <text evidence="13">The sequence shown here is derived from an EMBL/GenBank/DDBJ whole genome shotgun (WGS) entry which is preliminary data.</text>
</comment>
<dbReference type="Gene3D" id="1.10.630.10">
    <property type="entry name" value="Cytochrome P450"/>
    <property type="match status" value="1"/>
</dbReference>
<feature type="binding site" description="axial binding residue" evidence="11">
    <location>
        <position position="485"/>
    </location>
    <ligand>
        <name>heme</name>
        <dbReference type="ChEBI" id="CHEBI:30413"/>
    </ligand>
    <ligandPart>
        <name>Fe</name>
        <dbReference type="ChEBI" id="CHEBI:18248"/>
    </ligandPart>
</feature>
<keyword evidence="4 11" id="KW-0349">Heme</keyword>
<dbReference type="EMBL" id="JAEPRA010000023">
    <property type="protein sequence ID" value="KAG2172540.1"/>
    <property type="molecule type" value="Genomic_DNA"/>
</dbReference>
<dbReference type="GO" id="GO:0016020">
    <property type="term" value="C:membrane"/>
    <property type="evidence" value="ECO:0007669"/>
    <property type="project" value="UniProtKB-SubCell"/>
</dbReference>
<dbReference type="Pfam" id="PF00067">
    <property type="entry name" value="p450"/>
    <property type="match status" value="1"/>
</dbReference>
<keyword evidence="5" id="KW-0812">Transmembrane</keyword>
<dbReference type="GO" id="GO:0004497">
    <property type="term" value="F:monooxygenase activity"/>
    <property type="evidence" value="ECO:0007669"/>
    <property type="project" value="UniProtKB-KW"/>
</dbReference>
<evidence type="ECO:0000256" key="12">
    <source>
        <dbReference type="RuleBase" id="RU000461"/>
    </source>
</evidence>
<keyword evidence="8 11" id="KW-0408">Iron</keyword>
<evidence type="ECO:0000256" key="5">
    <source>
        <dbReference type="ARBA" id="ARBA00022692"/>
    </source>
</evidence>